<evidence type="ECO:0008006" key="3">
    <source>
        <dbReference type="Google" id="ProtNLM"/>
    </source>
</evidence>
<name>A0E3K9_PARTE</name>
<accession>A0E3K9</accession>
<dbReference type="RefSeq" id="XP_001457273.1">
    <property type="nucleotide sequence ID" value="XM_001457236.2"/>
</dbReference>
<dbReference type="InParanoid" id="A0E3K9"/>
<evidence type="ECO:0000313" key="1">
    <source>
        <dbReference type="EMBL" id="CAK89876.1"/>
    </source>
</evidence>
<dbReference type="Proteomes" id="UP000000600">
    <property type="component" value="Unassembled WGS sequence"/>
</dbReference>
<dbReference type="GeneID" id="5043067"/>
<gene>
    <name evidence="1" type="ORF">GSPATT00023049001</name>
</gene>
<protein>
    <recommendedName>
        <fullName evidence="3">Reverse transcriptase domain-containing protein</fullName>
    </recommendedName>
</protein>
<sequence length="461" mass="54851">MSEKCKQLLLGLAIIMNQQRRKGYLTITQMMTINYILGRMHLQIYSKQIFQIKYELTPISFLKKLSQGNTQELQRLMANDKAILSCDNTLINRRFLVETAIKFMEARYIPNKQEIRMGKIATPKYKASKNILKKNDQFNPLLIQSPLYKFLELRFHSQLIEYLNNDIQKPQTQFIDRLITQLNIFMILNWNKNILGKGNRILIFFDFSSAYNTICRSLQHNLEIKWNITKQNILKQNEVQSLKGLNSEYEKFYYSKGVPQYSPLLCLTFSSMNILKTFFNLTSYKVIFLGHADDLILETVYGNFSKPSCQQKEKWHRAHKFYSLRRACEVFPILYSQKYLGIQINNKGDAYKIIRKINFINLNLLQLSSKMNFQQRLALYQAYIEPNFILAYYDNQQLSKQLITLRQKDFKQIMRLPLNTLDNFVKLQCIEYDNLIKFIYELQSTKFDEEIQKAKYQIYQN</sequence>
<proteinExistence type="predicted"/>
<dbReference type="OMA" id="KFMEARY"/>
<dbReference type="EMBL" id="CT868657">
    <property type="protein sequence ID" value="CAK89876.1"/>
    <property type="molecule type" value="Genomic_DNA"/>
</dbReference>
<dbReference type="HOGENOM" id="CLU_593785_0_0_1"/>
<evidence type="ECO:0000313" key="2">
    <source>
        <dbReference type="Proteomes" id="UP000000600"/>
    </source>
</evidence>
<keyword evidence="2" id="KW-1185">Reference proteome</keyword>
<reference evidence="1 2" key="1">
    <citation type="journal article" date="2006" name="Nature">
        <title>Global trends of whole-genome duplications revealed by the ciliate Paramecium tetraurelia.</title>
        <authorList>
            <consortium name="Genoscope"/>
            <person name="Aury J.-M."/>
            <person name="Jaillon O."/>
            <person name="Duret L."/>
            <person name="Noel B."/>
            <person name="Jubin C."/>
            <person name="Porcel B.M."/>
            <person name="Segurens B."/>
            <person name="Daubin V."/>
            <person name="Anthouard V."/>
            <person name="Aiach N."/>
            <person name="Arnaiz O."/>
            <person name="Billaut A."/>
            <person name="Beisson J."/>
            <person name="Blanc I."/>
            <person name="Bouhouche K."/>
            <person name="Camara F."/>
            <person name="Duharcourt S."/>
            <person name="Guigo R."/>
            <person name="Gogendeau D."/>
            <person name="Katinka M."/>
            <person name="Keller A.-M."/>
            <person name="Kissmehl R."/>
            <person name="Klotz C."/>
            <person name="Koll F."/>
            <person name="Le Moue A."/>
            <person name="Lepere C."/>
            <person name="Malinsky S."/>
            <person name="Nowacki M."/>
            <person name="Nowak J.K."/>
            <person name="Plattner H."/>
            <person name="Poulain J."/>
            <person name="Ruiz F."/>
            <person name="Serrano V."/>
            <person name="Zagulski M."/>
            <person name="Dessen P."/>
            <person name="Betermier M."/>
            <person name="Weissenbach J."/>
            <person name="Scarpelli C."/>
            <person name="Schachter V."/>
            <person name="Sperling L."/>
            <person name="Meyer E."/>
            <person name="Cohen J."/>
            <person name="Wincker P."/>
        </authorList>
    </citation>
    <scope>NUCLEOTIDE SEQUENCE [LARGE SCALE GENOMIC DNA]</scope>
    <source>
        <strain evidence="1 2">Stock d4-2</strain>
    </source>
</reference>
<dbReference type="AlphaFoldDB" id="A0E3K9"/>
<organism evidence="1 2">
    <name type="scientific">Paramecium tetraurelia</name>
    <dbReference type="NCBI Taxonomy" id="5888"/>
    <lineage>
        <taxon>Eukaryota</taxon>
        <taxon>Sar</taxon>
        <taxon>Alveolata</taxon>
        <taxon>Ciliophora</taxon>
        <taxon>Intramacronucleata</taxon>
        <taxon>Oligohymenophorea</taxon>
        <taxon>Peniculida</taxon>
        <taxon>Parameciidae</taxon>
        <taxon>Paramecium</taxon>
    </lineage>
</organism>
<dbReference type="KEGG" id="ptm:GSPATT00023049001"/>
<dbReference type="OrthoDB" id="346743at2759"/>